<proteinExistence type="predicted"/>
<protein>
    <submittedName>
        <fullName evidence="1">Uncharacterized protein</fullName>
    </submittedName>
</protein>
<comment type="caution">
    <text evidence="1">The sequence shown here is derived from an EMBL/GenBank/DDBJ whole genome shotgun (WGS) entry which is preliminary data.</text>
</comment>
<sequence length="126" mass="13441">MAHRADSVRRVLIAVSIVRNLPRPDTPLAWVRSMARRCRYAARRVAPGPVDSYNHFAVFSHPTPRASASSAAAVADGANPRTVPRPWVCSHTVLSAARVVVLPVPAGPTSTSTRRPDIAIAVTAST</sequence>
<evidence type="ECO:0000313" key="1">
    <source>
        <dbReference type="EMBL" id="OIQ71899.1"/>
    </source>
</evidence>
<reference evidence="1" key="1">
    <citation type="submission" date="2016-10" db="EMBL/GenBank/DDBJ databases">
        <title>Sequence of Gallionella enrichment culture.</title>
        <authorList>
            <person name="Poehlein A."/>
            <person name="Muehling M."/>
            <person name="Daniel R."/>
        </authorList>
    </citation>
    <scope>NUCLEOTIDE SEQUENCE</scope>
</reference>
<dbReference type="EMBL" id="MLJW01003510">
    <property type="protein sequence ID" value="OIQ71899.1"/>
    <property type="molecule type" value="Genomic_DNA"/>
</dbReference>
<accession>A0A1J5Q359</accession>
<organism evidence="1">
    <name type="scientific">mine drainage metagenome</name>
    <dbReference type="NCBI Taxonomy" id="410659"/>
    <lineage>
        <taxon>unclassified sequences</taxon>
        <taxon>metagenomes</taxon>
        <taxon>ecological metagenomes</taxon>
    </lineage>
</organism>
<dbReference type="AlphaFoldDB" id="A0A1J5Q359"/>
<name>A0A1J5Q359_9ZZZZ</name>
<gene>
    <name evidence="1" type="ORF">GALL_464780</name>
</gene>